<gene>
    <name evidence="6" type="ORF">GCM10009855_36990</name>
</gene>
<dbReference type="SUPFAM" id="SSF50022">
    <property type="entry name" value="ISP domain"/>
    <property type="match status" value="1"/>
</dbReference>
<dbReference type="PROSITE" id="PS51296">
    <property type="entry name" value="RIESKE"/>
    <property type="match status" value="1"/>
</dbReference>
<feature type="domain" description="Rieske" evidence="5">
    <location>
        <begin position="184"/>
        <end position="283"/>
    </location>
</feature>
<keyword evidence="3" id="KW-0408">Iron</keyword>
<evidence type="ECO:0000313" key="6">
    <source>
        <dbReference type="EMBL" id="GAA2394147.1"/>
    </source>
</evidence>
<evidence type="ECO:0000256" key="3">
    <source>
        <dbReference type="ARBA" id="ARBA00023004"/>
    </source>
</evidence>
<evidence type="ECO:0000256" key="4">
    <source>
        <dbReference type="ARBA" id="ARBA00023014"/>
    </source>
</evidence>
<dbReference type="Pfam" id="PF09990">
    <property type="entry name" value="DUF2231"/>
    <property type="match status" value="1"/>
</dbReference>
<dbReference type="RefSeq" id="WP_006897151.1">
    <property type="nucleotide sequence ID" value="NZ_BAAARB010000038.1"/>
</dbReference>
<keyword evidence="2" id="KW-0479">Metal-binding</keyword>
<dbReference type="Pfam" id="PF00355">
    <property type="entry name" value="Rieske"/>
    <property type="match status" value="1"/>
</dbReference>
<protein>
    <recommendedName>
        <fullName evidence="5">Rieske domain-containing protein</fullName>
    </recommendedName>
</protein>
<evidence type="ECO:0000313" key="7">
    <source>
        <dbReference type="Proteomes" id="UP001501170"/>
    </source>
</evidence>
<evidence type="ECO:0000256" key="1">
    <source>
        <dbReference type="ARBA" id="ARBA00022714"/>
    </source>
</evidence>
<dbReference type="InterPro" id="IPR019251">
    <property type="entry name" value="DUF2231_TM"/>
</dbReference>
<comment type="caution">
    <text evidence="6">The sequence shown here is derived from an EMBL/GenBank/DDBJ whole genome shotgun (WGS) entry which is preliminary data.</text>
</comment>
<dbReference type="PANTHER" id="PTHR21496">
    <property type="entry name" value="FERREDOXIN-RELATED"/>
    <property type="match status" value="1"/>
</dbReference>
<keyword evidence="7" id="KW-1185">Reference proteome</keyword>
<evidence type="ECO:0000256" key="2">
    <source>
        <dbReference type="ARBA" id="ARBA00022723"/>
    </source>
</evidence>
<keyword evidence="4" id="KW-0411">Iron-sulfur</keyword>
<accession>A0ABP5V7D4</accession>
<dbReference type="InterPro" id="IPR017941">
    <property type="entry name" value="Rieske_2Fe-2S"/>
</dbReference>
<keyword evidence="1" id="KW-0001">2Fe-2S</keyword>
<proteinExistence type="predicted"/>
<dbReference type="Gene3D" id="2.102.10.10">
    <property type="entry name" value="Rieske [2Fe-2S] iron-sulphur domain"/>
    <property type="match status" value="1"/>
</dbReference>
<name>A0ABP5V7D4_9ACTN</name>
<reference evidence="7" key="1">
    <citation type="journal article" date="2019" name="Int. J. Syst. Evol. Microbiol.">
        <title>The Global Catalogue of Microorganisms (GCM) 10K type strain sequencing project: providing services to taxonomists for standard genome sequencing and annotation.</title>
        <authorList>
            <consortium name="The Broad Institute Genomics Platform"/>
            <consortium name="The Broad Institute Genome Sequencing Center for Infectious Disease"/>
            <person name="Wu L."/>
            <person name="Ma J."/>
        </authorList>
    </citation>
    <scope>NUCLEOTIDE SEQUENCE [LARGE SCALE GENOMIC DNA]</scope>
    <source>
        <strain evidence="7">JCM 16227</strain>
    </source>
</reference>
<sequence length="294" mass="30731">MDVPQRLIDRISEFEEADRAAAPLAGAVHRVTRRDAVKNALSGSALGHQLHPVLTDLPIGAWTMASALDYFGGTRHADGARRLVALGVLSAAPAAAAGASDWSDSYGGDRRIGLVHGVMNLAATGVHACSWVARMRGRSKAGVALSTIGLALTAGAGYLGGHLSFARGVGVNRTAFEPAVTEWTRVAALHELEERKPLRVEAAAVPVVLVLVDGRVHALSATCIHAGGRLDDGMVIDEDSGPCLVCPLHGSTFRLADGGIERGPAAVPEPRWQVRIDSGEICVSRRTVPAARGF</sequence>
<dbReference type="CDD" id="cd03467">
    <property type="entry name" value="Rieske"/>
    <property type="match status" value="1"/>
</dbReference>
<organism evidence="6 7">
    <name type="scientific">Gordonia cholesterolivorans</name>
    <dbReference type="NCBI Taxonomy" id="559625"/>
    <lineage>
        <taxon>Bacteria</taxon>
        <taxon>Bacillati</taxon>
        <taxon>Actinomycetota</taxon>
        <taxon>Actinomycetes</taxon>
        <taxon>Mycobacteriales</taxon>
        <taxon>Gordoniaceae</taxon>
        <taxon>Gordonia</taxon>
    </lineage>
</organism>
<evidence type="ECO:0000259" key="5">
    <source>
        <dbReference type="PROSITE" id="PS51296"/>
    </source>
</evidence>
<dbReference type="EMBL" id="BAAARB010000038">
    <property type="protein sequence ID" value="GAA2394147.1"/>
    <property type="molecule type" value="Genomic_DNA"/>
</dbReference>
<dbReference type="PANTHER" id="PTHR21496:SF23">
    <property type="entry name" value="3-PHENYLPROPIONATE_CINNAMIC ACID DIOXYGENASE FERREDOXIN SUBUNIT"/>
    <property type="match status" value="1"/>
</dbReference>
<dbReference type="Proteomes" id="UP001501170">
    <property type="component" value="Unassembled WGS sequence"/>
</dbReference>
<dbReference type="InterPro" id="IPR036922">
    <property type="entry name" value="Rieske_2Fe-2S_sf"/>
</dbReference>